<protein>
    <recommendedName>
        <fullName evidence="5">Ubiquitin-like protease family profile domain-containing protein</fullName>
    </recommendedName>
</protein>
<dbReference type="PROSITE" id="PS50600">
    <property type="entry name" value="ULP_PROTEASE"/>
    <property type="match status" value="1"/>
</dbReference>
<feature type="region of interest" description="Disordered" evidence="4">
    <location>
        <begin position="324"/>
        <end position="352"/>
    </location>
</feature>
<sequence length="743" mass="85727">MTIVCSTRRFCTLVKHLSQDKKDEIERIGFGSLLSLPDITLERKLIGQIADRYDPNIESVIIQGTAVPITPWDVQCIMGLRADGLIIEPKPHMDDDDYKYYFIYKEKQGMNISLHHLEEQLIKAKNADEHFIRRFVLFTIGFLLCPTTKAFVSSHYLALVKDIEQIRHINWAKVTRDFLIKSLNALKTGQRSLEGNVALLQFWAWEHVHVEDESFNLNYVGRPPPLMAYWNEINVNSWLKFDKKGALDIGKLVLVIADPRTCHVTEDEVHICDDDKQQEVPEELVHIIDDEKHKDVTEGPVQISDDEKMAEKMAEPVNSECHNYTHDSPHGFSDDQVYAQTSPERSQKSQPTNVDLIMNQLLLIQKSCQFLDNKISTKLISIEGVCLENKRDIQEMKLKICKPSRSKKTDIAAGPSKHQFKSENQHRANEDDLKLSTIAGRVIKPTHMSQTDFIYYKRKFANKEQKTKDLSLMEQVTLRYISKCEDDKLLSSIAGINLFSQFLRPLIQPKDAPAKSKWLSGSVIDAYVQIIMDMQSETPRAQGTAFLETDAHCQQWKMNGENKGTTSKRYRQQRADSAIKYFDHEMIFLPLHRNSDHWYVAVINGAKEKNRYYSLRMDKSNYAADKDLKNTIKGIDKYLNYTNKENVSTSKWKNKKITSWPICPMQVPQQKDSWSCGLYTLRCMEHWNGKDLAPEYHAMNTTTTFRAKLPSILINSSMNEVIEVQDELKRLEAQEGQDNISQI</sequence>
<evidence type="ECO:0000256" key="4">
    <source>
        <dbReference type="SAM" id="MobiDB-lite"/>
    </source>
</evidence>
<dbReference type="Gene3D" id="3.40.395.10">
    <property type="entry name" value="Adenoviral Proteinase, Chain A"/>
    <property type="match status" value="1"/>
</dbReference>
<dbReference type="GO" id="GO:0006508">
    <property type="term" value="P:proteolysis"/>
    <property type="evidence" value="ECO:0007669"/>
    <property type="project" value="UniProtKB-KW"/>
</dbReference>
<dbReference type="OMA" id="NITKWPI"/>
<comment type="similarity">
    <text evidence="1">Belongs to the peptidase C48 family.</text>
</comment>
<proteinExistence type="inferred from homology"/>
<dbReference type="Proteomes" id="UP000007015">
    <property type="component" value="Chromosome 12"/>
</dbReference>
<dbReference type="Pfam" id="PF10536">
    <property type="entry name" value="PMD"/>
    <property type="match status" value="1"/>
</dbReference>
<keyword evidence="2" id="KW-0645">Protease</keyword>
<evidence type="ECO:0000313" key="7">
    <source>
        <dbReference type="Proteomes" id="UP000007015"/>
    </source>
</evidence>
<organism evidence="6 7">
    <name type="scientific">Oryza sativa subsp. indica</name>
    <name type="common">Rice</name>
    <dbReference type="NCBI Taxonomy" id="39946"/>
    <lineage>
        <taxon>Eukaryota</taxon>
        <taxon>Viridiplantae</taxon>
        <taxon>Streptophyta</taxon>
        <taxon>Embryophyta</taxon>
        <taxon>Tracheophyta</taxon>
        <taxon>Spermatophyta</taxon>
        <taxon>Magnoliopsida</taxon>
        <taxon>Liliopsida</taxon>
        <taxon>Poales</taxon>
        <taxon>Poaceae</taxon>
        <taxon>BOP clade</taxon>
        <taxon>Oryzoideae</taxon>
        <taxon>Oryzeae</taxon>
        <taxon>Oryzinae</taxon>
        <taxon>Oryza</taxon>
        <taxon>Oryza sativa</taxon>
    </lineage>
</organism>
<dbReference type="PANTHER" id="PTHR34835">
    <property type="entry name" value="OS07G0283600 PROTEIN-RELATED"/>
    <property type="match status" value="1"/>
</dbReference>
<dbReference type="InterPro" id="IPR038765">
    <property type="entry name" value="Papain-like_cys_pep_sf"/>
</dbReference>
<feature type="domain" description="Ubiquitin-like protease family profile" evidence="5">
    <location>
        <begin position="496"/>
        <end position="687"/>
    </location>
</feature>
<evidence type="ECO:0000256" key="3">
    <source>
        <dbReference type="ARBA" id="ARBA00022801"/>
    </source>
</evidence>
<feature type="compositionally biased region" description="Polar residues" evidence="4">
    <location>
        <begin position="338"/>
        <end position="352"/>
    </location>
</feature>
<keyword evidence="7" id="KW-1185">Reference proteome</keyword>
<dbReference type="AlphaFoldDB" id="B8BN56"/>
<dbReference type="HOGENOM" id="CLU_009900_0_0_1"/>
<accession>B8BN56</accession>
<feature type="region of interest" description="Disordered" evidence="4">
    <location>
        <begin position="408"/>
        <end position="427"/>
    </location>
</feature>
<evidence type="ECO:0000256" key="2">
    <source>
        <dbReference type="ARBA" id="ARBA00022670"/>
    </source>
</evidence>
<dbReference type="Gramene" id="BGIOSGA037851-TA">
    <property type="protein sequence ID" value="BGIOSGA037851-PA"/>
    <property type="gene ID" value="BGIOSGA037851"/>
</dbReference>
<dbReference type="STRING" id="39946.B8BN56"/>
<reference evidence="6 7" key="1">
    <citation type="journal article" date="2005" name="PLoS Biol.">
        <title>The genomes of Oryza sativa: a history of duplications.</title>
        <authorList>
            <person name="Yu J."/>
            <person name="Wang J."/>
            <person name="Lin W."/>
            <person name="Li S."/>
            <person name="Li H."/>
            <person name="Zhou J."/>
            <person name="Ni P."/>
            <person name="Dong W."/>
            <person name="Hu S."/>
            <person name="Zeng C."/>
            <person name="Zhang J."/>
            <person name="Zhang Y."/>
            <person name="Li R."/>
            <person name="Xu Z."/>
            <person name="Li S."/>
            <person name="Li X."/>
            <person name="Zheng H."/>
            <person name="Cong L."/>
            <person name="Lin L."/>
            <person name="Yin J."/>
            <person name="Geng J."/>
            <person name="Li G."/>
            <person name="Shi J."/>
            <person name="Liu J."/>
            <person name="Lv H."/>
            <person name="Li J."/>
            <person name="Wang J."/>
            <person name="Deng Y."/>
            <person name="Ran L."/>
            <person name="Shi X."/>
            <person name="Wang X."/>
            <person name="Wu Q."/>
            <person name="Li C."/>
            <person name="Ren X."/>
            <person name="Wang J."/>
            <person name="Wang X."/>
            <person name="Li D."/>
            <person name="Liu D."/>
            <person name="Zhang X."/>
            <person name="Ji Z."/>
            <person name="Zhao W."/>
            <person name="Sun Y."/>
            <person name="Zhang Z."/>
            <person name="Bao J."/>
            <person name="Han Y."/>
            <person name="Dong L."/>
            <person name="Ji J."/>
            <person name="Chen P."/>
            <person name="Wu S."/>
            <person name="Liu J."/>
            <person name="Xiao Y."/>
            <person name="Bu D."/>
            <person name="Tan J."/>
            <person name="Yang L."/>
            <person name="Ye C."/>
            <person name="Zhang J."/>
            <person name="Xu J."/>
            <person name="Zhou Y."/>
            <person name="Yu Y."/>
            <person name="Zhang B."/>
            <person name="Zhuang S."/>
            <person name="Wei H."/>
            <person name="Liu B."/>
            <person name="Lei M."/>
            <person name="Yu H."/>
            <person name="Li Y."/>
            <person name="Xu H."/>
            <person name="Wei S."/>
            <person name="He X."/>
            <person name="Fang L."/>
            <person name="Zhang Z."/>
            <person name="Zhang Y."/>
            <person name="Huang X."/>
            <person name="Su Z."/>
            <person name="Tong W."/>
            <person name="Li J."/>
            <person name="Tong Z."/>
            <person name="Li S."/>
            <person name="Ye J."/>
            <person name="Wang L."/>
            <person name="Fang L."/>
            <person name="Lei T."/>
            <person name="Chen C."/>
            <person name="Chen H."/>
            <person name="Xu Z."/>
            <person name="Li H."/>
            <person name="Huang H."/>
            <person name="Zhang F."/>
            <person name="Xu H."/>
            <person name="Li N."/>
            <person name="Zhao C."/>
            <person name="Li S."/>
            <person name="Dong L."/>
            <person name="Huang Y."/>
            <person name="Li L."/>
            <person name="Xi Y."/>
            <person name="Qi Q."/>
            <person name="Li W."/>
            <person name="Zhang B."/>
            <person name="Hu W."/>
            <person name="Zhang Y."/>
            <person name="Tian X."/>
            <person name="Jiao Y."/>
            <person name="Liang X."/>
            <person name="Jin J."/>
            <person name="Gao L."/>
            <person name="Zheng W."/>
            <person name="Hao B."/>
            <person name="Liu S."/>
            <person name="Wang W."/>
            <person name="Yuan L."/>
            <person name="Cao M."/>
            <person name="McDermott J."/>
            <person name="Samudrala R."/>
            <person name="Wang J."/>
            <person name="Wong G.K."/>
            <person name="Yang H."/>
        </authorList>
    </citation>
    <scope>NUCLEOTIDE SEQUENCE [LARGE SCALE GENOMIC DNA]</scope>
    <source>
        <strain evidence="7">cv. 93-11</strain>
    </source>
</reference>
<dbReference type="EMBL" id="CM000137">
    <property type="protein sequence ID" value="EEC69727.1"/>
    <property type="molecule type" value="Genomic_DNA"/>
</dbReference>
<dbReference type="PANTHER" id="PTHR34835:SF34">
    <property type="entry name" value="OS08G0555500 PROTEIN"/>
    <property type="match status" value="1"/>
</dbReference>
<keyword evidence="3" id="KW-0378">Hydrolase</keyword>
<dbReference type="SUPFAM" id="SSF54001">
    <property type="entry name" value="Cysteine proteinases"/>
    <property type="match status" value="1"/>
</dbReference>
<feature type="compositionally biased region" description="Basic and acidic residues" evidence="4">
    <location>
        <begin position="324"/>
        <end position="333"/>
    </location>
</feature>
<dbReference type="InterPro" id="IPR003653">
    <property type="entry name" value="Peptidase_C48_C"/>
</dbReference>
<dbReference type="InterPro" id="IPR019557">
    <property type="entry name" value="AminoTfrase-like_pln_mobile"/>
</dbReference>
<evidence type="ECO:0000259" key="5">
    <source>
        <dbReference type="PROSITE" id="PS50600"/>
    </source>
</evidence>
<name>B8BN56_ORYSI</name>
<evidence type="ECO:0000256" key="1">
    <source>
        <dbReference type="ARBA" id="ARBA00005234"/>
    </source>
</evidence>
<gene>
    <name evidence="6" type="ORF">OsI_39228</name>
</gene>
<evidence type="ECO:0000313" key="6">
    <source>
        <dbReference type="EMBL" id="EEC69727.1"/>
    </source>
</evidence>
<dbReference type="GO" id="GO:0008234">
    <property type="term" value="F:cysteine-type peptidase activity"/>
    <property type="evidence" value="ECO:0007669"/>
    <property type="project" value="InterPro"/>
</dbReference>
<dbReference type="Pfam" id="PF02902">
    <property type="entry name" value="Peptidase_C48"/>
    <property type="match status" value="1"/>
</dbReference>